<evidence type="ECO:0000313" key="4">
    <source>
        <dbReference type="Proteomes" id="UP001485043"/>
    </source>
</evidence>
<evidence type="ECO:0000259" key="2">
    <source>
        <dbReference type="Pfam" id="PF25306"/>
    </source>
</evidence>
<dbReference type="PANTHER" id="PTHR36014:SF1">
    <property type="entry name" value="OS03G0176700 PROTEIN"/>
    <property type="match status" value="1"/>
</dbReference>
<gene>
    <name evidence="3" type="ORF">WJX84_002192</name>
</gene>
<dbReference type="EMBL" id="JALJOV010000367">
    <property type="protein sequence ID" value="KAK9864321.1"/>
    <property type="molecule type" value="Genomic_DNA"/>
</dbReference>
<accession>A0AAW1T5P7</accession>
<dbReference type="PANTHER" id="PTHR36014">
    <property type="entry name" value="OS03G0176600 PROTEIN"/>
    <property type="match status" value="1"/>
</dbReference>
<sequence length="580" mass="62333">MLETMQSRQETLWDAATQFDDQIGALQQQKADGEAFRGKKGEEMQEALQGVHGEVAALEKEEAELLAQLARVQASLSAARACKADMEERRGVLEEGSAFTLEALQHQMDELAGKQRQQRAEAAALAGCGRVVGVAQAGRSDAALHDKRVAEQSLLACRTEFLHAATRHCYFQRAEMQLLLRQLRFCAAELADAVAKQDQAAEIGMSALREDMCAAKRGLQGTYLDLEAQALKRILAIHGLRPAILRTCRAASPACPTGGGGTEAGGVKEAELNEELEGLLADMQGLTAVFDGLTRPGCLPPPGRTLSADQADAREASDSSDDISVAADGEAAMSLPMFATSCTLPDISQQRMRLGGGAQAIASPVLCSASSTQQSHGSPCVEFSRRQCLEASWCVASAGWLCFSPPASAAQYQRGISRYVRTKQLDDLESYVPLVIEARSQLQKAGNVMGQDAQSARLLLRDGAFSGLRDNIKALGTYAGRAKKEDGKLADNFFSAVQSYDFTLQRAIKTSKPVPGEAQQQLETTMQALDRLLATVPKDIMDKSQHIIEDISGPVPDSESEAGVASGKFRAEQIEQFLLK</sequence>
<dbReference type="Proteomes" id="UP001485043">
    <property type="component" value="Unassembled WGS sequence"/>
</dbReference>
<protein>
    <recommendedName>
        <fullName evidence="2">DUF7880 domain-containing protein</fullName>
    </recommendedName>
</protein>
<name>A0AAW1T5P7_9CHLO</name>
<keyword evidence="4" id="KW-1185">Reference proteome</keyword>
<dbReference type="InterPro" id="IPR057202">
    <property type="entry name" value="DUF7880"/>
</dbReference>
<proteinExistence type="predicted"/>
<evidence type="ECO:0000256" key="1">
    <source>
        <dbReference type="SAM" id="MobiDB-lite"/>
    </source>
</evidence>
<comment type="caution">
    <text evidence="3">The sequence shown here is derived from an EMBL/GenBank/DDBJ whole genome shotgun (WGS) entry which is preliminary data.</text>
</comment>
<feature type="domain" description="DUF7880" evidence="2">
    <location>
        <begin position="428"/>
        <end position="546"/>
    </location>
</feature>
<organism evidence="3 4">
    <name type="scientific">Apatococcus fuscideae</name>
    <dbReference type="NCBI Taxonomy" id="2026836"/>
    <lineage>
        <taxon>Eukaryota</taxon>
        <taxon>Viridiplantae</taxon>
        <taxon>Chlorophyta</taxon>
        <taxon>core chlorophytes</taxon>
        <taxon>Trebouxiophyceae</taxon>
        <taxon>Chlorellales</taxon>
        <taxon>Chlorellaceae</taxon>
        <taxon>Apatococcus</taxon>
    </lineage>
</organism>
<reference evidence="3 4" key="1">
    <citation type="journal article" date="2024" name="Nat. Commun.">
        <title>Phylogenomics reveals the evolutionary origins of lichenization in chlorophyte algae.</title>
        <authorList>
            <person name="Puginier C."/>
            <person name="Libourel C."/>
            <person name="Otte J."/>
            <person name="Skaloud P."/>
            <person name="Haon M."/>
            <person name="Grisel S."/>
            <person name="Petersen M."/>
            <person name="Berrin J.G."/>
            <person name="Delaux P.M."/>
            <person name="Dal Grande F."/>
            <person name="Keller J."/>
        </authorList>
    </citation>
    <scope>NUCLEOTIDE SEQUENCE [LARGE SCALE GENOMIC DNA]</scope>
    <source>
        <strain evidence="3 4">SAG 2523</strain>
    </source>
</reference>
<feature type="region of interest" description="Disordered" evidence="1">
    <location>
        <begin position="300"/>
        <end position="322"/>
    </location>
</feature>
<evidence type="ECO:0000313" key="3">
    <source>
        <dbReference type="EMBL" id="KAK9864321.1"/>
    </source>
</evidence>
<dbReference type="AlphaFoldDB" id="A0AAW1T5P7"/>
<dbReference type="Pfam" id="PF25306">
    <property type="entry name" value="DUF7880"/>
    <property type="match status" value="1"/>
</dbReference>